<dbReference type="OrthoDB" id="5386133at2759"/>
<reference evidence="1" key="1">
    <citation type="journal article" date="2020" name="Stud. Mycol.">
        <title>101 Dothideomycetes genomes: a test case for predicting lifestyles and emergence of pathogens.</title>
        <authorList>
            <person name="Haridas S."/>
            <person name="Albert R."/>
            <person name="Binder M."/>
            <person name="Bloem J."/>
            <person name="Labutti K."/>
            <person name="Salamov A."/>
            <person name="Andreopoulos B."/>
            <person name="Baker S."/>
            <person name="Barry K."/>
            <person name="Bills G."/>
            <person name="Bluhm B."/>
            <person name="Cannon C."/>
            <person name="Castanera R."/>
            <person name="Culley D."/>
            <person name="Daum C."/>
            <person name="Ezra D."/>
            <person name="Gonzalez J."/>
            <person name="Henrissat B."/>
            <person name="Kuo A."/>
            <person name="Liang C."/>
            <person name="Lipzen A."/>
            <person name="Lutzoni F."/>
            <person name="Magnuson J."/>
            <person name="Mondo S."/>
            <person name="Nolan M."/>
            <person name="Ohm R."/>
            <person name="Pangilinan J."/>
            <person name="Park H.-J."/>
            <person name="Ramirez L."/>
            <person name="Alfaro M."/>
            <person name="Sun H."/>
            <person name="Tritt A."/>
            <person name="Yoshinaga Y."/>
            <person name="Zwiers L.-H."/>
            <person name="Turgeon B."/>
            <person name="Goodwin S."/>
            <person name="Spatafora J."/>
            <person name="Crous P."/>
            <person name="Grigoriev I."/>
        </authorList>
    </citation>
    <scope>NUCLEOTIDE SEQUENCE</scope>
    <source>
        <strain evidence="1">Tuck. ex Michener</strain>
    </source>
</reference>
<organism evidence="1 2">
    <name type="scientific">Viridothelium virens</name>
    <name type="common">Speckled blister lichen</name>
    <name type="synonym">Trypethelium virens</name>
    <dbReference type="NCBI Taxonomy" id="1048519"/>
    <lineage>
        <taxon>Eukaryota</taxon>
        <taxon>Fungi</taxon>
        <taxon>Dikarya</taxon>
        <taxon>Ascomycota</taxon>
        <taxon>Pezizomycotina</taxon>
        <taxon>Dothideomycetes</taxon>
        <taxon>Dothideomycetes incertae sedis</taxon>
        <taxon>Trypetheliales</taxon>
        <taxon>Trypetheliaceae</taxon>
        <taxon>Viridothelium</taxon>
    </lineage>
</organism>
<dbReference type="Proteomes" id="UP000800092">
    <property type="component" value="Unassembled WGS sequence"/>
</dbReference>
<dbReference type="EMBL" id="ML991832">
    <property type="protein sequence ID" value="KAF2231018.1"/>
    <property type="molecule type" value="Genomic_DNA"/>
</dbReference>
<accession>A0A6A6GZM9</accession>
<evidence type="ECO:0000313" key="1">
    <source>
        <dbReference type="EMBL" id="KAF2231018.1"/>
    </source>
</evidence>
<name>A0A6A6GZM9_VIRVR</name>
<sequence>RNFCWSPCGISALNMLSTSRGEKWSILPALTVNGYLPGPLVCTGAVTQTI</sequence>
<proteinExistence type="predicted"/>
<evidence type="ECO:0000313" key="2">
    <source>
        <dbReference type="Proteomes" id="UP000800092"/>
    </source>
</evidence>
<protein>
    <submittedName>
        <fullName evidence="1">Uncharacterized protein</fullName>
    </submittedName>
</protein>
<dbReference type="AlphaFoldDB" id="A0A6A6GZM9"/>
<keyword evidence="2" id="KW-1185">Reference proteome</keyword>
<gene>
    <name evidence="1" type="ORF">EV356DRAFT_452756</name>
</gene>
<feature type="non-terminal residue" evidence="1">
    <location>
        <position position="1"/>
    </location>
</feature>